<dbReference type="InterPro" id="IPR011110">
    <property type="entry name" value="Reg_prop"/>
</dbReference>
<gene>
    <name evidence="1" type="ORF">AHMF7605_29255</name>
</gene>
<organism evidence="1 2">
    <name type="scientific">Adhaeribacter arboris</name>
    <dbReference type="NCBI Taxonomy" id="2072846"/>
    <lineage>
        <taxon>Bacteria</taxon>
        <taxon>Pseudomonadati</taxon>
        <taxon>Bacteroidota</taxon>
        <taxon>Cytophagia</taxon>
        <taxon>Cytophagales</taxon>
        <taxon>Hymenobacteraceae</taxon>
        <taxon>Adhaeribacter</taxon>
    </lineage>
</organism>
<accession>A0A2T2Y908</accession>
<reference evidence="1 2" key="1">
    <citation type="submission" date="2018-03" db="EMBL/GenBank/DDBJ databases">
        <title>Adhaeribacter sp. HMF7605 Genome sequencing and assembly.</title>
        <authorList>
            <person name="Kang H."/>
            <person name="Kang J."/>
            <person name="Cha I."/>
            <person name="Kim H."/>
            <person name="Joh K."/>
        </authorList>
    </citation>
    <scope>NUCLEOTIDE SEQUENCE [LARGE SCALE GENOMIC DNA]</scope>
    <source>
        <strain evidence="1 2">HMF7605</strain>
    </source>
</reference>
<dbReference type="InterPro" id="IPR015943">
    <property type="entry name" value="WD40/YVTN_repeat-like_dom_sf"/>
</dbReference>
<evidence type="ECO:0000313" key="2">
    <source>
        <dbReference type="Proteomes" id="UP000240357"/>
    </source>
</evidence>
<dbReference type="Proteomes" id="UP000240357">
    <property type="component" value="Unassembled WGS sequence"/>
</dbReference>
<dbReference type="RefSeq" id="WP_106933805.1">
    <property type="nucleotide sequence ID" value="NZ_PYFT01000002.1"/>
</dbReference>
<comment type="caution">
    <text evidence="1">The sequence shown here is derived from an EMBL/GenBank/DDBJ whole genome shotgun (WGS) entry which is preliminary data.</text>
</comment>
<proteinExistence type="predicted"/>
<dbReference type="Gene3D" id="2.130.10.10">
    <property type="entry name" value="YVTN repeat-like/Quinoprotein amine dehydrogenase"/>
    <property type="match status" value="1"/>
</dbReference>
<protein>
    <submittedName>
        <fullName evidence="1">Uncharacterized protein</fullName>
    </submittedName>
</protein>
<sequence>MAGLLRKGLICFHIRTRQVQWFRHQPENPNSLASNWVRNILQDTQGTIWIATSAGLDQFQEQSGRFIHYKPESATPLTLPETDLYTLYQRPTGEILIGSASL</sequence>
<evidence type="ECO:0000313" key="1">
    <source>
        <dbReference type="EMBL" id="PSR51995.1"/>
    </source>
</evidence>
<dbReference type="OrthoDB" id="9797097at2"/>
<dbReference type="EMBL" id="PYFT01000002">
    <property type="protein sequence ID" value="PSR51995.1"/>
    <property type="molecule type" value="Genomic_DNA"/>
</dbReference>
<dbReference type="AlphaFoldDB" id="A0A2T2Y908"/>
<dbReference type="Pfam" id="PF07494">
    <property type="entry name" value="Reg_prop"/>
    <property type="match status" value="1"/>
</dbReference>
<keyword evidence="2" id="KW-1185">Reference proteome</keyword>
<name>A0A2T2Y908_9BACT</name>